<dbReference type="Proteomes" id="UP000199159">
    <property type="component" value="Unassembled WGS sequence"/>
</dbReference>
<dbReference type="InterPro" id="IPR029491">
    <property type="entry name" value="Helicase_HTH"/>
</dbReference>
<gene>
    <name evidence="2" type="ORF">SAMN05216565_11148</name>
</gene>
<organism evidence="2 3">
    <name type="scientific">Litchfieldia salsa</name>
    <dbReference type="NCBI Taxonomy" id="930152"/>
    <lineage>
        <taxon>Bacteria</taxon>
        <taxon>Bacillati</taxon>
        <taxon>Bacillota</taxon>
        <taxon>Bacilli</taxon>
        <taxon>Bacillales</taxon>
        <taxon>Bacillaceae</taxon>
        <taxon>Litchfieldia</taxon>
    </lineage>
</organism>
<dbReference type="STRING" id="930152.SAMN05216565_11148"/>
<protein>
    <submittedName>
        <fullName evidence="2">Uncharacterized protein YpbB</fullName>
    </submittedName>
</protein>
<evidence type="ECO:0000313" key="3">
    <source>
        <dbReference type="Proteomes" id="UP000199159"/>
    </source>
</evidence>
<keyword evidence="3" id="KW-1185">Reference proteome</keyword>
<reference evidence="3" key="1">
    <citation type="submission" date="2016-10" db="EMBL/GenBank/DDBJ databases">
        <authorList>
            <person name="Varghese N."/>
            <person name="Submissions S."/>
        </authorList>
    </citation>
    <scope>NUCLEOTIDE SEQUENCE [LARGE SCALE GENOMIC DNA]</scope>
    <source>
        <strain evidence="3">IBRC-M10078</strain>
    </source>
</reference>
<evidence type="ECO:0000259" key="1">
    <source>
        <dbReference type="Pfam" id="PF14493"/>
    </source>
</evidence>
<dbReference type="OrthoDB" id="2354672at2"/>
<dbReference type="PIRSF" id="PIRSF021350">
    <property type="entry name" value="UCP021350"/>
    <property type="match status" value="1"/>
</dbReference>
<feature type="domain" description="Helicase Helix-turn-helix" evidence="1">
    <location>
        <begin position="257"/>
        <end position="345"/>
    </location>
</feature>
<dbReference type="Pfam" id="PF14493">
    <property type="entry name" value="HTH_40"/>
    <property type="match status" value="1"/>
</dbReference>
<sequence>MKVSYRSLILLYCINKVKSERSIYGIYHILTGKKSSQAITDGEFYQLSNLFSVMKKMSRNELLNSITELTSNGLIEITEQNKYLPTSKGCKVLERDPMHSLSFINGRKYYDMGIQFWQKLSLLIQVLSNLLREKRDYITIQQDQTILNWTKIYLLSNIKAKHELSFEIYKECEDCLDQLSDTESTIFVLKLSSFNRIGWTNHQIASYLSKDETYVELLFLNAIHFILMRIEQEPDCFPRLNEIFSSISKSMYSLTESTEKTFQMLSSGKTIEEIVLIRNLKRSTIEDHIVEIAHHVKEFSIIPFVSQEQQELIIKTQGSINTMRLKKIKDEIKSDVTYFQLRLVLAKSGVKHES</sequence>
<dbReference type="EMBL" id="FNJU01000011">
    <property type="protein sequence ID" value="SDP89610.1"/>
    <property type="molecule type" value="Genomic_DNA"/>
</dbReference>
<dbReference type="RefSeq" id="WP_090857508.1">
    <property type="nucleotide sequence ID" value="NZ_FNJU01000011.1"/>
</dbReference>
<name>A0A1H0WFV7_9BACI</name>
<dbReference type="AlphaFoldDB" id="A0A1H0WFV7"/>
<evidence type="ECO:0000313" key="2">
    <source>
        <dbReference type="EMBL" id="SDP89610.1"/>
    </source>
</evidence>
<dbReference type="InterPro" id="IPR008308">
    <property type="entry name" value="YpbB-like"/>
</dbReference>
<accession>A0A1H0WFV7</accession>
<proteinExistence type="predicted"/>